<dbReference type="OrthoDB" id="10391645at2759"/>
<evidence type="ECO:0000256" key="2">
    <source>
        <dbReference type="SAM" id="Phobius"/>
    </source>
</evidence>
<protein>
    <recommendedName>
        <fullName evidence="5">Transmembrane protein</fullName>
    </recommendedName>
</protein>
<proteinExistence type="predicted"/>
<keyword evidence="2" id="KW-0472">Membrane</keyword>
<keyword evidence="2" id="KW-0812">Transmembrane</keyword>
<dbReference type="KEGG" id="bbes:BESB_036160"/>
<feature type="transmembrane region" description="Helical" evidence="2">
    <location>
        <begin position="82"/>
        <end position="102"/>
    </location>
</feature>
<accession>A0A2A9MF60</accession>
<evidence type="ECO:0000313" key="4">
    <source>
        <dbReference type="Proteomes" id="UP000224006"/>
    </source>
</evidence>
<evidence type="ECO:0000256" key="1">
    <source>
        <dbReference type="SAM" id="MobiDB-lite"/>
    </source>
</evidence>
<dbReference type="GeneID" id="40308597"/>
<keyword evidence="4" id="KW-1185">Reference proteome</keyword>
<dbReference type="AlphaFoldDB" id="A0A2A9MF60"/>
<keyword evidence="2" id="KW-1133">Transmembrane helix</keyword>
<reference evidence="3 4" key="1">
    <citation type="submission" date="2017-09" db="EMBL/GenBank/DDBJ databases">
        <title>Genome sequencing of Besnoitia besnoiti strain Bb-Ger1.</title>
        <authorList>
            <person name="Schares G."/>
            <person name="Venepally P."/>
            <person name="Lorenzi H.A."/>
        </authorList>
    </citation>
    <scope>NUCLEOTIDE SEQUENCE [LARGE SCALE GENOMIC DNA]</scope>
    <source>
        <strain evidence="3 4">Bb-Ger1</strain>
    </source>
</reference>
<gene>
    <name evidence="3" type="ORF">BESB_036160</name>
</gene>
<feature type="region of interest" description="Disordered" evidence="1">
    <location>
        <begin position="1"/>
        <end position="51"/>
    </location>
</feature>
<dbReference type="VEuPathDB" id="ToxoDB:BESB_036160"/>
<name>A0A2A9MF60_BESBE</name>
<organism evidence="3 4">
    <name type="scientific">Besnoitia besnoiti</name>
    <name type="common">Apicomplexan protozoan</name>
    <dbReference type="NCBI Taxonomy" id="94643"/>
    <lineage>
        <taxon>Eukaryota</taxon>
        <taxon>Sar</taxon>
        <taxon>Alveolata</taxon>
        <taxon>Apicomplexa</taxon>
        <taxon>Conoidasida</taxon>
        <taxon>Coccidia</taxon>
        <taxon>Eucoccidiorida</taxon>
        <taxon>Eimeriorina</taxon>
        <taxon>Sarcocystidae</taxon>
        <taxon>Besnoitia</taxon>
    </lineage>
</organism>
<dbReference type="Proteomes" id="UP000224006">
    <property type="component" value="Chromosome II"/>
</dbReference>
<evidence type="ECO:0000313" key="3">
    <source>
        <dbReference type="EMBL" id="PFH37158.1"/>
    </source>
</evidence>
<dbReference type="EMBL" id="NWUJ01000002">
    <property type="protein sequence ID" value="PFH37158.1"/>
    <property type="molecule type" value="Genomic_DNA"/>
</dbReference>
<comment type="caution">
    <text evidence="3">The sequence shown here is derived from an EMBL/GenBank/DDBJ whole genome shotgun (WGS) entry which is preliminary data.</text>
</comment>
<evidence type="ECO:0008006" key="5">
    <source>
        <dbReference type="Google" id="ProtNLM"/>
    </source>
</evidence>
<sequence>MKSHDMSAAQEYGGMQVKSYGISSEEEDANDIPTDELTNRGPFSSLQQRRWRRNRGSTLHDPWQEAHLHRERQRLKNLKKTVSVLGLLAGVTLGSWFVLRYFTPKSKRPQRVDIGFEGAGMYPSIIPADMEEDEFGDYFFEPADRATFDSLVGDQPSSPAPLRRAFSEPADIDAFMNKVYGPLPENVKASVAQAAARVGAGGLSGLFSSEFSSVAEGSQGGDSGNASS</sequence>
<feature type="compositionally biased region" description="Acidic residues" evidence="1">
    <location>
        <begin position="24"/>
        <end position="34"/>
    </location>
</feature>
<dbReference type="RefSeq" id="XP_029221167.1">
    <property type="nucleotide sequence ID" value="XM_029362202.1"/>
</dbReference>